<evidence type="ECO:0000313" key="4">
    <source>
        <dbReference type="Proteomes" id="UP000241394"/>
    </source>
</evidence>
<dbReference type="OrthoDB" id="10477220at2759"/>
<comment type="caution">
    <text evidence="3">The sequence shown here is derived from an EMBL/GenBank/DDBJ whole genome shotgun (WGS) entry which is preliminary data.</text>
</comment>
<name>A0A2R6S1H0_ACTCC</name>
<feature type="compositionally biased region" description="Basic and acidic residues" evidence="2">
    <location>
        <begin position="9"/>
        <end position="35"/>
    </location>
</feature>
<keyword evidence="1" id="KW-0175">Coiled coil</keyword>
<organism evidence="3 4">
    <name type="scientific">Actinidia chinensis var. chinensis</name>
    <name type="common">Chinese soft-hair kiwi</name>
    <dbReference type="NCBI Taxonomy" id="1590841"/>
    <lineage>
        <taxon>Eukaryota</taxon>
        <taxon>Viridiplantae</taxon>
        <taxon>Streptophyta</taxon>
        <taxon>Embryophyta</taxon>
        <taxon>Tracheophyta</taxon>
        <taxon>Spermatophyta</taxon>
        <taxon>Magnoliopsida</taxon>
        <taxon>eudicotyledons</taxon>
        <taxon>Gunneridae</taxon>
        <taxon>Pentapetalae</taxon>
        <taxon>asterids</taxon>
        <taxon>Ericales</taxon>
        <taxon>Actinidiaceae</taxon>
        <taxon>Actinidia</taxon>
    </lineage>
</organism>
<evidence type="ECO:0000313" key="3">
    <source>
        <dbReference type="EMBL" id="PSS36116.1"/>
    </source>
</evidence>
<dbReference type="Proteomes" id="UP000241394">
    <property type="component" value="Chromosome LG1"/>
</dbReference>
<proteinExistence type="predicted"/>
<dbReference type="InParanoid" id="A0A2R6S1H0"/>
<sequence>MIGNSKSMCDVKKERSLRDEMSNISPKEAKSKGKETLPPPAAKKAKSSATTSTPAIKGARPAMAPWEGNSANPGVTLGPGTSKLGNPSVAEKILAGVILHADKEKVNKLSLDQVVTKFFHIVGQAVVLGSSLTIRNRDIGNDAAFQITRAELPEIEMREQKATEELKEKIEAVARLEAEVAELKKNESLAKGKAIKEYKSSNDFQDAIESAASKYFGESFDFYKRQLAHHHPSLIINLDDMGLNHDLLEEEEKETGEKGEDKKKEENKEKGDTSPFSP</sequence>
<protein>
    <submittedName>
        <fullName evidence="3">Glucosamine-1-phosphate N-acetyltransferase like</fullName>
    </submittedName>
</protein>
<dbReference type="Gramene" id="PSS36116">
    <property type="protein sequence ID" value="PSS36116"/>
    <property type="gene ID" value="CEY00_Acc00657"/>
</dbReference>
<dbReference type="EMBL" id="NKQK01000001">
    <property type="protein sequence ID" value="PSS36116.1"/>
    <property type="molecule type" value="Genomic_DNA"/>
</dbReference>
<evidence type="ECO:0000256" key="2">
    <source>
        <dbReference type="SAM" id="MobiDB-lite"/>
    </source>
</evidence>
<feature type="region of interest" description="Disordered" evidence="2">
    <location>
        <begin position="246"/>
        <end position="278"/>
    </location>
</feature>
<feature type="region of interest" description="Disordered" evidence="2">
    <location>
        <begin position="1"/>
        <end position="83"/>
    </location>
</feature>
<evidence type="ECO:0000256" key="1">
    <source>
        <dbReference type="SAM" id="Coils"/>
    </source>
</evidence>
<gene>
    <name evidence="3" type="ORF">CEY00_Acc00657</name>
</gene>
<feature type="compositionally biased region" description="Basic and acidic residues" evidence="2">
    <location>
        <begin position="255"/>
        <end position="272"/>
    </location>
</feature>
<accession>A0A2R6S1H0</accession>
<keyword evidence="3" id="KW-0808">Transferase</keyword>
<keyword evidence="4" id="KW-1185">Reference proteome</keyword>
<reference evidence="3 4" key="1">
    <citation type="submission" date="2017-07" db="EMBL/GenBank/DDBJ databases">
        <title>An improved, manually edited Actinidia chinensis var. chinensis (kiwifruit) genome highlights the challenges associated with draft genomes and gene prediction in plants.</title>
        <authorList>
            <person name="Pilkington S."/>
            <person name="Crowhurst R."/>
            <person name="Hilario E."/>
            <person name="Nardozza S."/>
            <person name="Fraser L."/>
            <person name="Peng Y."/>
            <person name="Gunaseelan K."/>
            <person name="Simpson R."/>
            <person name="Tahir J."/>
            <person name="Deroles S."/>
            <person name="Templeton K."/>
            <person name="Luo Z."/>
            <person name="Davy M."/>
            <person name="Cheng C."/>
            <person name="Mcneilage M."/>
            <person name="Scaglione D."/>
            <person name="Liu Y."/>
            <person name="Zhang Q."/>
            <person name="Datson P."/>
            <person name="De Silva N."/>
            <person name="Gardiner S."/>
            <person name="Bassett H."/>
            <person name="Chagne D."/>
            <person name="Mccallum J."/>
            <person name="Dzierzon H."/>
            <person name="Deng C."/>
            <person name="Wang Y.-Y."/>
            <person name="Barron N."/>
            <person name="Manako K."/>
            <person name="Bowen J."/>
            <person name="Foster T."/>
            <person name="Erridge Z."/>
            <person name="Tiffin H."/>
            <person name="Waite C."/>
            <person name="Davies K."/>
            <person name="Grierson E."/>
            <person name="Laing W."/>
            <person name="Kirk R."/>
            <person name="Chen X."/>
            <person name="Wood M."/>
            <person name="Montefiori M."/>
            <person name="Brummell D."/>
            <person name="Schwinn K."/>
            <person name="Catanach A."/>
            <person name="Fullerton C."/>
            <person name="Li D."/>
            <person name="Meiyalaghan S."/>
            <person name="Nieuwenhuizen N."/>
            <person name="Read N."/>
            <person name="Prakash R."/>
            <person name="Hunter D."/>
            <person name="Zhang H."/>
            <person name="Mckenzie M."/>
            <person name="Knabel M."/>
            <person name="Harris A."/>
            <person name="Allan A."/>
            <person name="Chen A."/>
            <person name="Janssen B."/>
            <person name="Plunkett B."/>
            <person name="Dwamena C."/>
            <person name="Voogd C."/>
            <person name="Leif D."/>
            <person name="Lafferty D."/>
            <person name="Souleyre E."/>
            <person name="Varkonyi-Gasic E."/>
            <person name="Gambi F."/>
            <person name="Hanley J."/>
            <person name="Yao J.-L."/>
            <person name="Cheung J."/>
            <person name="David K."/>
            <person name="Warren B."/>
            <person name="Marsh K."/>
            <person name="Snowden K."/>
            <person name="Lin-Wang K."/>
            <person name="Brian L."/>
            <person name="Martinez-Sanchez M."/>
            <person name="Wang M."/>
            <person name="Ileperuma N."/>
            <person name="Macnee N."/>
            <person name="Campin R."/>
            <person name="Mcatee P."/>
            <person name="Drummond R."/>
            <person name="Espley R."/>
            <person name="Ireland H."/>
            <person name="Wu R."/>
            <person name="Atkinson R."/>
            <person name="Karunairetnam S."/>
            <person name="Bulley S."/>
            <person name="Chunkath S."/>
            <person name="Hanley Z."/>
            <person name="Storey R."/>
            <person name="Thrimawithana A."/>
            <person name="Thomson S."/>
            <person name="David C."/>
            <person name="Testolin R."/>
        </authorList>
    </citation>
    <scope>NUCLEOTIDE SEQUENCE [LARGE SCALE GENOMIC DNA]</scope>
    <source>
        <strain evidence="4">cv. Red5</strain>
        <tissue evidence="3">Young leaf</tissue>
    </source>
</reference>
<feature type="coiled-coil region" evidence="1">
    <location>
        <begin position="159"/>
        <end position="193"/>
    </location>
</feature>
<dbReference type="GO" id="GO:0016740">
    <property type="term" value="F:transferase activity"/>
    <property type="evidence" value="ECO:0007669"/>
    <property type="project" value="UniProtKB-KW"/>
</dbReference>
<reference evidence="4" key="2">
    <citation type="journal article" date="2018" name="BMC Genomics">
        <title>A manually annotated Actinidia chinensis var. chinensis (kiwifruit) genome highlights the challenges associated with draft genomes and gene prediction in plants.</title>
        <authorList>
            <person name="Pilkington S.M."/>
            <person name="Crowhurst R."/>
            <person name="Hilario E."/>
            <person name="Nardozza S."/>
            <person name="Fraser L."/>
            <person name="Peng Y."/>
            <person name="Gunaseelan K."/>
            <person name="Simpson R."/>
            <person name="Tahir J."/>
            <person name="Deroles S.C."/>
            <person name="Templeton K."/>
            <person name="Luo Z."/>
            <person name="Davy M."/>
            <person name="Cheng C."/>
            <person name="McNeilage M."/>
            <person name="Scaglione D."/>
            <person name="Liu Y."/>
            <person name="Zhang Q."/>
            <person name="Datson P."/>
            <person name="De Silva N."/>
            <person name="Gardiner S.E."/>
            <person name="Bassett H."/>
            <person name="Chagne D."/>
            <person name="McCallum J."/>
            <person name="Dzierzon H."/>
            <person name="Deng C."/>
            <person name="Wang Y.Y."/>
            <person name="Barron L."/>
            <person name="Manako K."/>
            <person name="Bowen J."/>
            <person name="Foster T.M."/>
            <person name="Erridge Z.A."/>
            <person name="Tiffin H."/>
            <person name="Waite C.N."/>
            <person name="Davies K.M."/>
            <person name="Grierson E.P."/>
            <person name="Laing W.A."/>
            <person name="Kirk R."/>
            <person name="Chen X."/>
            <person name="Wood M."/>
            <person name="Montefiori M."/>
            <person name="Brummell D.A."/>
            <person name="Schwinn K.E."/>
            <person name="Catanach A."/>
            <person name="Fullerton C."/>
            <person name="Li D."/>
            <person name="Meiyalaghan S."/>
            <person name="Nieuwenhuizen N."/>
            <person name="Read N."/>
            <person name="Prakash R."/>
            <person name="Hunter D."/>
            <person name="Zhang H."/>
            <person name="McKenzie M."/>
            <person name="Knabel M."/>
            <person name="Harris A."/>
            <person name="Allan A.C."/>
            <person name="Gleave A."/>
            <person name="Chen A."/>
            <person name="Janssen B.J."/>
            <person name="Plunkett B."/>
            <person name="Ampomah-Dwamena C."/>
            <person name="Voogd C."/>
            <person name="Leif D."/>
            <person name="Lafferty D."/>
            <person name="Souleyre E.J.F."/>
            <person name="Varkonyi-Gasic E."/>
            <person name="Gambi F."/>
            <person name="Hanley J."/>
            <person name="Yao J.L."/>
            <person name="Cheung J."/>
            <person name="David K.M."/>
            <person name="Warren B."/>
            <person name="Marsh K."/>
            <person name="Snowden K.C."/>
            <person name="Lin-Wang K."/>
            <person name="Brian L."/>
            <person name="Martinez-Sanchez M."/>
            <person name="Wang M."/>
            <person name="Ileperuma N."/>
            <person name="Macnee N."/>
            <person name="Campin R."/>
            <person name="McAtee P."/>
            <person name="Drummond R.S.M."/>
            <person name="Espley R.V."/>
            <person name="Ireland H.S."/>
            <person name="Wu R."/>
            <person name="Atkinson R.G."/>
            <person name="Karunairetnam S."/>
            <person name="Bulley S."/>
            <person name="Chunkath S."/>
            <person name="Hanley Z."/>
            <person name="Storey R."/>
            <person name="Thrimawithana A.H."/>
            <person name="Thomson S."/>
            <person name="David C."/>
            <person name="Testolin R."/>
            <person name="Huang H."/>
            <person name="Hellens R.P."/>
            <person name="Schaffer R.J."/>
        </authorList>
    </citation>
    <scope>NUCLEOTIDE SEQUENCE [LARGE SCALE GENOMIC DNA]</scope>
    <source>
        <strain evidence="4">cv. Red5</strain>
    </source>
</reference>
<dbReference type="AlphaFoldDB" id="A0A2R6S1H0"/>